<dbReference type="AlphaFoldDB" id="A0A4U6TFV5"/>
<gene>
    <name evidence="3" type="ORF">SEVIR_8G159000v2</name>
</gene>
<reference evidence="3" key="1">
    <citation type="submission" date="2019-03" db="EMBL/GenBank/DDBJ databases">
        <title>WGS assembly of Setaria viridis.</title>
        <authorList>
            <person name="Huang P."/>
            <person name="Jenkins J."/>
            <person name="Grimwood J."/>
            <person name="Barry K."/>
            <person name="Healey A."/>
            <person name="Mamidi S."/>
            <person name="Sreedasyam A."/>
            <person name="Shu S."/>
            <person name="Feldman M."/>
            <person name="Wu J."/>
            <person name="Yu Y."/>
            <person name="Chen C."/>
            <person name="Johnson J."/>
            <person name="Rokhsar D."/>
            <person name="Baxter I."/>
            <person name="Schmutz J."/>
            <person name="Brutnell T."/>
            <person name="Kellogg E."/>
        </authorList>
    </citation>
    <scope>NUCLEOTIDE SEQUENCE [LARGE SCALE GENOMIC DNA]</scope>
</reference>
<keyword evidence="4" id="KW-1185">Reference proteome</keyword>
<feature type="compositionally biased region" description="Basic and acidic residues" evidence="2">
    <location>
        <begin position="161"/>
        <end position="171"/>
    </location>
</feature>
<proteinExistence type="predicted"/>
<organism evidence="3 4">
    <name type="scientific">Setaria viridis</name>
    <name type="common">Green bristlegrass</name>
    <name type="synonym">Setaria italica subsp. viridis</name>
    <dbReference type="NCBI Taxonomy" id="4556"/>
    <lineage>
        <taxon>Eukaryota</taxon>
        <taxon>Viridiplantae</taxon>
        <taxon>Streptophyta</taxon>
        <taxon>Embryophyta</taxon>
        <taxon>Tracheophyta</taxon>
        <taxon>Spermatophyta</taxon>
        <taxon>Magnoliopsida</taxon>
        <taxon>Liliopsida</taxon>
        <taxon>Poales</taxon>
        <taxon>Poaceae</taxon>
        <taxon>PACMAD clade</taxon>
        <taxon>Panicoideae</taxon>
        <taxon>Panicodae</taxon>
        <taxon>Paniceae</taxon>
        <taxon>Cenchrinae</taxon>
        <taxon>Setaria</taxon>
    </lineage>
</organism>
<evidence type="ECO:0000256" key="1">
    <source>
        <dbReference type="SAM" id="Coils"/>
    </source>
</evidence>
<evidence type="ECO:0000313" key="3">
    <source>
        <dbReference type="EMBL" id="TKW01138.1"/>
    </source>
</evidence>
<feature type="coiled-coil region" evidence="1">
    <location>
        <begin position="750"/>
        <end position="827"/>
    </location>
</feature>
<evidence type="ECO:0000256" key="2">
    <source>
        <dbReference type="SAM" id="MobiDB-lite"/>
    </source>
</evidence>
<feature type="compositionally biased region" description="Basic and acidic residues" evidence="2">
    <location>
        <begin position="228"/>
        <end position="240"/>
    </location>
</feature>
<keyword evidence="1" id="KW-0175">Coiled coil</keyword>
<feature type="region of interest" description="Disordered" evidence="2">
    <location>
        <begin position="484"/>
        <end position="531"/>
    </location>
</feature>
<feature type="compositionally biased region" description="Acidic residues" evidence="2">
    <location>
        <begin position="193"/>
        <end position="216"/>
    </location>
</feature>
<feature type="compositionally biased region" description="Polar residues" evidence="2">
    <location>
        <begin position="300"/>
        <end position="309"/>
    </location>
</feature>
<protein>
    <submittedName>
        <fullName evidence="3">Uncharacterized protein</fullName>
    </submittedName>
</protein>
<evidence type="ECO:0000313" key="4">
    <source>
        <dbReference type="Proteomes" id="UP000298652"/>
    </source>
</evidence>
<dbReference type="EMBL" id="CM016559">
    <property type="protein sequence ID" value="TKW01138.1"/>
    <property type="molecule type" value="Genomic_DNA"/>
</dbReference>
<sequence>MVMKTVASNKGWHNQWFYVKNYSNSLLPGFTGRTIDVAPEVWSYGLVKKEKKRILDLLQAIEQLKRRGLTGAGVIGAYHARQVAPLMLRARSLADMTPGASTEGTVLATGALAASEIRQRIREALEDKDADYPGMLTRVVDSHPPMPEDADRRLQNRLLAEEQKCRKDKETAKKKRKAAKELKRRRRGRVVSDDEDDNDDDDEEEDKDDDEEEEELALSPRSGALVIREARPQTAVRDEAEGSSARGSAPQGSGAMPQGLARGASQEPAWGAPQESARSAPRRSSEPAPAIAQEPARGTPQESAQSTPRRSTEPVPAVAQEPARGTPQESARSAPRRSTEPVPTVAQEPMWGAHQESARSAPRRSMKPAPLGPKKVLRVSSTSSGRTAAPHEPSGGVPGEVADPAVGAAPVTATGAVAWERARTPFRLLPLRLTLRCRASFPGPSGQEVIDLDADKAEGTAATGTGTDVLAAAMGTVAVTEEGVSASAAEAEEAAVTEVGTSAPEVPAEVAPAAEAEVPARGAPAGAEEPTSAVAVEGEVAAGILVPPPASEAVEPSSGSAAALIATGAQAPGPLVNSEASGSTPALALATSVPKAWRGSVLHWTSREDPSRHLFTLDDAAEWRKWQAVQGSLANARVALPSVLGELDNVVLPGSQALQECSRGKSDFLRLERGLWERFNLEREQTRELSTQVAATQGPINDLQRREQVAQEDVRRSEAKFEAVVDKACRNREELQATAAEKSRLDAEELGRQREDLDALQKTVERIRRERQKAWQEWDSEAAQKNEAEKMAAELGAKGADRERELKARSDEEIARLRELLDTERGEHGALRDAVRIVCDGLGVVQGEGSSSLTAHVLGMYHRACKIAVDALHTGVRRAFGVFGSHYLGINFAGMSGGYATGYSEAELDEIDASVFNPAEALAKLLEDEAVPPEDPPAI</sequence>
<accession>A0A4U6TFV5</accession>
<dbReference type="Proteomes" id="UP000298652">
    <property type="component" value="Chromosome 8"/>
</dbReference>
<feature type="compositionally biased region" description="Low complexity" evidence="2">
    <location>
        <begin position="496"/>
        <end position="531"/>
    </location>
</feature>
<feature type="compositionally biased region" description="Basic residues" evidence="2">
    <location>
        <begin position="172"/>
        <end position="189"/>
    </location>
</feature>
<dbReference type="OMA" id="HAERDAY"/>
<dbReference type="Gramene" id="TKW01138">
    <property type="protein sequence ID" value="TKW01138"/>
    <property type="gene ID" value="SEVIR_8G159000v2"/>
</dbReference>
<feature type="region of interest" description="Disordered" evidence="2">
    <location>
        <begin position="161"/>
        <end position="399"/>
    </location>
</feature>
<name>A0A4U6TFV5_SETVI</name>